<proteinExistence type="predicted"/>
<evidence type="ECO:0000313" key="1">
    <source>
        <dbReference type="EMBL" id="MCM2578585.1"/>
    </source>
</evidence>
<evidence type="ECO:0000313" key="2">
    <source>
        <dbReference type="Proteomes" id="UP001167160"/>
    </source>
</evidence>
<sequence>MPGTERGEAPRIGILVIHNDPVPEIEMNDVAPVGVSVHAARFECPRPHDGEYVGSAAQAFVEAPDVSRGLDHLGQLGADSIGLCFGSSSFFGGVAFDEEFVERARSHAHGVPVFTAAMAITAALRSAAVRRPLVVMPPWFTRPTFEATEKYLAEVGVECGGMMQFDLGDEWKDVKRYNSFDEGARWVVRGEEVCRQVSEGFPDGVDGVLIPGSGFRAQEAVVPLEKELGVPVITSNQACLWYGLRSVGSRVSGFPSPCGRLLELPLAAE</sequence>
<evidence type="ECO:0008006" key="3">
    <source>
        <dbReference type="Google" id="ProtNLM"/>
    </source>
</evidence>
<dbReference type="PANTHER" id="PTHR40267">
    <property type="entry name" value="BLR3294 PROTEIN"/>
    <property type="match status" value="1"/>
</dbReference>
<dbReference type="PANTHER" id="PTHR40267:SF1">
    <property type="entry name" value="BLR3294 PROTEIN"/>
    <property type="match status" value="1"/>
</dbReference>
<keyword evidence="2" id="KW-1185">Reference proteome</keyword>
<organism evidence="1 2">
    <name type="scientific">Streptomyces meridianus</name>
    <dbReference type="NCBI Taxonomy" id="2938945"/>
    <lineage>
        <taxon>Bacteria</taxon>
        <taxon>Bacillati</taxon>
        <taxon>Actinomycetota</taxon>
        <taxon>Actinomycetes</taxon>
        <taxon>Kitasatosporales</taxon>
        <taxon>Streptomycetaceae</taxon>
        <taxon>Streptomyces</taxon>
    </lineage>
</organism>
<dbReference type="RefSeq" id="WP_251415341.1">
    <property type="nucleotide sequence ID" value="NZ_JAMQGM010000029.1"/>
</dbReference>
<dbReference type="Gene3D" id="3.40.50.12500">
    <property type="match status" value="1"/>
</dbReference>
<dbReference type="Pfam" id="PF17645">
    <property type="entry name" value="Amdase"/>
    <property type="match status" value="1"/>
</dbReference>
<dbReference type="InterPro" id="IPR026286">
    <property type="entry name" value="MaiA/AMDase"/>
</dbReference>
<accession>A0ABT0X8D2</accession>
<reference evidence="1" key="1">
    <citation type="journal article" date="2023" name="Int. J. Syst. Evol. Microbiol.">
        <title>Streptomyces meridianus sp. nov. isolated from brackish water of the Tagus estuary in Alcochete, Portugal.</title>
        <authorList>
            <person name="Santos J.D.N."/>
            <person name="Klimek D."/>
            <person name="Calusinska M."/>
            <person name="Lobo Da Cunha A."/>
            <person name="Catita J."/>
            <person name="Goncalves H."/>
            <person name="Gonzalez I."/>
            <person name="Reyes F."/>
            <person name="Lage O.M."/>
        </authorList>
    </citation>
    <scope>NUCLEOTIDE SEQUENCE</scope>
    <source>
        <strain evidence="1">MTZ3.1</strain>
    </source>
</reference>
<dbReference type="Proteomes" id="UP001167160">
    <property type="component" value="Unassembled WGS sequence"/>
</dbReference>
<protein>
    <recommendedName>
        <fullName evidence="3">Maleate cis-trans isomerase</fullName>
    </recommendedName>
</protein>
<comment type="caution">
    <text evidence="1">The sequence shown here is derived from an EMBL/GenBank/DDBJ whole genome shotgun (WGS) entry which is preliminary data.</text>
</comment>
<dbReference type="InterPro" id="IPR053714">
    <property type="entry name" value="Iso_Racemase_Enz_sf"/>
</dbReference>
<gene>
    <name evidence="1" type="ORF">M1E25_14675</name>
</gene>
<name>A0ABT0X8D2_9ACTN</name>
<dbReference type="EMBL" id="JAMQGM010000029">
    <property type="protein sequence ID" value="MCM2578585.1"/>
    <property type="molecule type" value="Genomic_DNA"/>
</dbReference>